<dbReference type="EMBL" id="GBRH01238833">
    <property type="protein sequence ID" value="JAD59062.1"/>
    <property type="molecule type" value="Transcribed_RNA"/>
</dbReference>
<sequence length="30" mass="3525">MKENIHPKTIIIHCETQTLTDLSIPRYNSK</sequence>
<dbReference type="AlphaFoldDB" id="A0A0A9BIF5"/>
<protein>
    <submittedName>
        <fullName evidence="1">Uncharacterized protein</fullName>
    </submittedName>
</protein>
<accession>A0A0A9BIF5</accession>
<reference evidence="1" key="2">
    <citation type="journal article" date="2015" name="Data Brief">
        <title>Shoot transcriptome of the giant reed, Arundo donax.</title>
        <authorList>
            <person name="Barrero R.A."/>
            <person name="Guerrero F.D."/>
            <person name="Moolhuijzen P."/>
            <person name="Goolsby J.A."/>
            <person name="Tidwell J."/>
            <person name="Bellgard S.E."/>
            <person name="Bellgard M.I."/>
        </authorList>
    </citation>
    <scope>NUCLEOTIDE SEQUENCE</scope>
    <source>
        <tissue evidence="1">Shoot tissue taken approximately 20 cm above the soil surface</tissue>
    </source>
</reference>
<name>A0A0A9BIF5_ARUDO</name>
<reference evidence="1" key="1">
    <citation type="submission" date="2014-09" db="EMBL/GenBank/DDBJ databases">
        <authorList>
            <person name="Magalhaes I.L.F."/>
            <person name="Oliveira U."/>
            <person name="Santos F.R."/>
            <person name="Vidigal T.H.D.A."/>
            <person name="Brescovit A.D."/>
            <person name="Santos A.J."/>
        </authorList>
    </citation>
    <scope>NUCLEOTIDE SEQUENCE</scope>
    <source>
        <tissue evidence="1">Shoot tissue taken approximately 20 cm above the soil surface</tissue>
    </source>
</reference>
<organism evidence="1">
    <name type="scientific">Arundo donax</name>
    <name type="common">Giant reed</name>
    <name type="synonym">Donax arundinaceus</name>
    <dbReference type="NCBI Taxonomy" id="35708"/>
    <lineage>
        <taxon>Eukaryota</taxon>
        <taxon>Viridiplantae</taxon>
        <taxon>Streptophyta</taxon>
        <taxon>Embryophyta</taxon>
        <taxon>Tracheophyta</taxon>
        <taxon>Spermatophyta</taxon>
        <taxon>Magnoliopsida</taxon>
        <taxon>Liliopsida</taxon>
        <taxon>Poales</taxon>
        <taxon>Poaceae</taxon>
        <taxon>PACMAD clade</taxon>
        <taxon>Arundinoideae</taxon>
        <taxon>Arundineae</taxon>
        <taxon>Arundo</taxon>
    </lineage>
</organism>
<evidence type="ECO:0000313" key="1">
    <source>
        <dbReference type="EMBL" id="JAD59062.1"/>
    </source>
</evidence>
<proteinExistence type="predicted"/>